<dbReference type="Gene3D" id="3.40.50.1820">
    <property type="entry name" value="alpha/beta hydrolase"/>
    <property type="match status" value="1"/>
</dbReference>
<dbReference type="InterPro" id="IPR029058">
    <property type="entry name" value="AB_hydrolase_fold"/>
</dbReference>
<sequence>MGTTGATTNGPLAEGTHQIEFDGVRQVYHVAGNGPVCVAHSGGPGIEWRYLRMPALEQHLTMVYLEPIGTGASGRLADRREYRLGTYVDFLHAVVRALGLPQVHLLGHSHGGFVVQRYALTYPDRVAGLVLYDTSPVTGADFWAEATAGVADFPRRHPDRPEAAQIPVAFRRAVSATDDESMTVALRQMLPLYFADYWADERRFAPLVTSVRGWADPQRGEEPTPFDVRARLGEISAPTLVLVGAYDFICGPRWAKLLYEGIPGSRLTELSESGHFGHLEQPELFRRAVVEFVG</sequence>
<keyword evidence="3" id="KW-1185">Reference proteome</keyword>
<evidence type="ECO:0000259" key="1">
    <source>
        <dbReference type="Pfam" id="PF00561"/>
    </source>
</evidence>
<dbReference type="InterPro" id="IPR050266">
    <property type="entry name" value="AB_hydrolase_sf"/>
</dbReference>
<accession>A0A927MFC1</accession>
<dbReference type="Proteomes" id="UP000649753">
    <property type="component" value="Unassembled WGS sequence"/>
</dbReference>
<gene>
    <name evidence="2" type="ORF">H4W31_006311</name>
</gene>
<proteinExistence type="predicted"/>
<dbReference type="Pfam" id="PF00561">
    <property type="entry name" value="Abhydrolase_1"/>
    <property type="match status" value="1"/>
</dbReference>
<dbReference type="GO" id="GO:0004177">
    <property type="term" value="F:aminopeptidase activity"/>
    <property type="evidence" value="ECO:0007669"/>
    <property type="project" value="UniProtKB-KW"/>
</dbReference>
<dbReference type="PANTHER" id="PTHR43798">
    <property type="entry name" value="MONOACYLGLYCEROL LIPASE"/>
    <property type="match status" value="1"/>
</dbReference>
<comment type="caution">
    <text evidence="2">The sequence shown here is derived from an EMBL/GenBank/DDBJ whole genome shotgun (WGS) entry which is preliminary data.</text>
</comment>
<organism evidence="2 3">
    <name type="scientific">Plantactinospora soyae</name>
    <dbReference type="NCBI Taxonomy" id="1544732"/>
    <lineage>
        <taxon>Bacteria</taxon>
        <taxon>Bacillati</taxon>
        <taxon>Actinomycetota</taxon>
        <taxon>Actinomycetes</taxon>
        <taxon>Micromonosporales</taxon>
        <taxon>Micromonosporaceae</taxon>
        <taxon>Plantactinospora</taxon>
    </lineage>
</organism>
<feature type="domain" description="AB hydrolase-1" evidence="1">
    <location>
        <begin position="41"/>
        <end position="282"/>
    </location>
</feature>
<dbReference type="PANTHER" id="PTHR43798:SF33">
    <property type="entry name" value="HYDROLASE, PUTATIVE (AFU_ORTHOLOGUE AFUA_2G14860)-RELATED"/>
    <property type="match status" value="1"/>
</dbReference>
<dbReference type="EMBL" id="JADBEB010000001">
    <property type="protein sequence ID" value="MBE1490673.1"/>
    <property type="molecule type" value="Genomic_DNA"/>
</dbReference>
<keyword evidence="2" id="KW-0031">Aminopeptidase</keyword>
<dbReference type="AlphaFoldDB" id="A0A927MFC1"/>
<dbReference type="SUPFAM" id="SSF53474">
    <property type="entry name" value="alpha/beta-Hydrolases"/>
    <property type="match status" value="1"/>
</dbReference>
<keyword evidence="2" id="KW-0645">Protease</keyword>
<reference evidence="2" key="1">
    <citation type="submission" date="2020-10" db="EMBL/GenBank/DDBJ databases">
        <title>Sequencing the genomes of 1000 actinobacteria strains.</title>
        <authorList>
            <person name="Klenk H.-P."/>
        </authorList>
    </citation>
    <scope>NUCLEOTIDE SEQUENCE</scope>
    <source>
        <strain evidence="2">DSM 46832</strain>
    </source>
</reference>
<evidence type="ECO:0000313" key="2">
    <source>
        <dbReference type="EMBL" id="MBE1490673.1"/>
    </source>
</evidence>
<dbReference type="RefSeq" id="WP_192769915.1">
    <property type="nucleotide sequence ID" value="NZ_JADBEB010000001.1"/>
</dbReference>
<protein>
    <submittedName>
        <fullName evidence="2">Proline iminopeptidase</fullName>
        <ecNumber evidence="2">3.4.11.5</ecNumber>
    </submittedName>
</protein>
<dbReference type="PRINTS" id="PR00412">
    <property type="entry name" value="EPOXHYDRLASE"/>
</dbReference>
<evidence type="ECO:0000313" key="3">
    <source>
        <dbReference type="Proteomes" id="UP000649753"/>
    </source>
</evidence>
<dbReference type="EC" id="3.4.11.5" evidence="2"/>
<dbReference type="GO" id="GO:0016020">
    <property type="term" value="C:membrane"/>
    <property type="evidence" value="ECO:0007669"/>
    <property type="project" value="TreeGrafter"/>
</dbReference>
<dbReference type="InterPro" id="IPR000639">
    <property type="entry name" value="Epox_hydrolase-like"/>
</dbReference>
<dbReference type="InterPro" id="IPR000073">
    <property type="entry name" value="AB_hydrolase_1"/>
</dbReference>
<keyword evidence="2" id="KW-0378">Hydrolase</keyword>
<name>A0A927MFC1_9ACTN</name>